<name>A0A7S6NYP9_9PHYC</name>
<sequence length="145" mass="17342">MYIYTSMNNTRRNTINTRNLENLLVNLPERRFEQILTKIIEQRKIRASELVAVLRYLPRIRSYRIASLRELTVYVTTQWQDIQRVIRIWSRPGNNRFIDITPRLKSAAFQYSVLNRTNNRKIKLVLAIMNAMIQSEPENQVHINI</sequence>
<proteinExistence type="predicted"/>
<reference evidence="1" key="1">
    <citation type="submission" date="2019-02" db="EMBL/GenBank/DDBJ databases">
        <authorList>
            <person name="Bachy C."/>
            <person name="Yung C.-M."/>
            <person name="Roux S."/>
            <person name="Sullivan M.B."/>
            <person name="Worden A.Z."/>
        </authorList>
    </citation>
    <scope>NUCLEOTIDE SEQUENCE</scope>
    <source>
        <strain evidence="1">BII-V2</strain>
    </source>
</reference>
<evidence type="ECO:0000313" key="1">
    <source>
        <dbReference type="EMBL" id="QOR60551.1"/>
    </source>
</evidence>
<dbReference type="EMBL" id="MK522038">
    <property type="protein sequence ID" value="QOR60551.1"/>
    <property type="molecule type" value="Genomic_DNA"/>
</dbReference>
<organism evidence="1">
    <name type="scientific">Bathycoccus sp. RCC716 virus 2</name>
    <dbReference type="NCBI Taxonomy" id="2530039"/>
    <lineage>
        <taxon>Viruses</taxon>
        <taxon>Varidnaviria</taxon>
        <taxon>Bamfordvirae</taxon>
        <taxon>Nucleocytoviricota</taxon>
        <taxon>Megaviricetes</taxon>
        <taxon>Algavirales</taxon>
        <taxon>Phycodnaviridae</taxon>
        <taxon>Prasinovirus</taxon>
    </lineage>
</organism>
<protein>
    <submittedName>
        <fullName evidence="1">Uncharacterized protein</fullName>
    </submittedName>
</protein>
<accession>A0A7S6NYP9</accession>